<feature type="region of interest" description="Disordered" evidence="1">
    <location>
        <begin position="537"/>
        <end position="557"/>
    </location>
</feature>
<protein>
    <submittedName>
        <fullName evidence="2">Uncharacterized protein</fullName>
    </submittedName>
</protein>
<feature type="compositionally biased region" description="Low complexity" evidence="1">
    <location>
        <begin position="434"/>
        <end position="471"/>
    </location>
</feature>
<feature type="region of interest" description="Disordered" evidence="1">
    <location>
        <begin position="289"/>
        <end position="314"/>
    </location>
</feature>
<gene>
    <name evidence="2" type="ORF">DTER00134_LOCUS12837</name>
</gene>
<feature type="region of interest" description="Disordered" evidence="1">
    <location>
        <begin position="860"/>
        <end position="901"/>
    </location>
</feature>
<evidence type="ECO:0000313" key="2">
    <source>
        <dbReference type="EMBL" id="CAE0497764.1"/>
    </source>
</evidence>
<feature type="compositionally biased region" description="Low complexity" evidence="1">
    <location>
        <begin position="124"/>
        <end position="139"/>
    </location>
</feature>
<feature type="region of interest" description="Disordered" evidence="1">
    <location>
        <begin position="102"/>
        <end position="179"/>
    </location>
</feature>
<reference evidence="2" key="1">
    <citation type="submission" date="2021-01" db="EMBL/GenBank/DDBJ databases">
        <authorList>
            <person name="Corre E."/>
            <person name="Pelletier E."/>
            <person name="Niang G."/>
            <person name="Scheremetjew M."/>
            <person name="Finn R."/>
            <person name="Kale V."/>
            <person name="Holt S."/>
            <person name="Cochrane G."/>
            <person name="Meng A."/>
            <person name="Brown T."/>
            <person name="Cohen L."/>
        </authorList>
    </citation>
    <scope>NUCLEOTIDE SEQUENCE</scope>
    <source>
        <strain evidence="2">CCMP1320</strain>
    </source>
</reference>
<feature type="region of interest" description="Disordered" evidence="1">
    <location>
        <begin position="60"/>
        <end position="90"/>
    </location>
</feature>
<feature type="compositionally biased region" description="Basic residues" evidence="1">
    <location>
        <begin position="644"/>
        <end position="657"/>
    </location>
</feature>
<feature type="region of interest" description="Disordered" evidence="1">
    <location>
        <begin position="434"/>
        <end position="502"/>
    </location>
</feature>
<sequence>MRTSHFLHQGGVRTTWPENGGKQAWLQPCQPLPALHLLPHSKLAAAAVRHAVDPAIAAKSGSSLPLPSPPLPRPPLPGDAASAQPPTFSSSYATVHKAPLEQHSPPVHSQLRDPSTYNGRSTFHGSSSSEDSVHHLSPSTNGALRTSRKSSRLGRPSPLRQQQQQGEQQHHHHQPALESQGSLRARYLCAIKCSDTVSELHSACLRIEAACQEKQQPRHRAPSGGLLAPGIQEETRFQQQRGLPHTRYSRKEPVYTGLPPPAIIVAAASRLAELLKSGLDVGNDVGSWDAARQHSSSRPPLGSSTPAADRQHPQQGLRVPFEPQEGQWVQQGLGFATAMQAGAALQQRRATRQLCSLLCRWVEGCVDSGRGSGLQHGFAAGRLLLCLARGVQVAGPSCVSGRAPALLAALLLHSPGSWPPAAPVPASTVSVPVQVSAPRPSSPSAQREAAAVACMHQQQQWQPQGQQQEQQPVSRDINEQERNRRESLSQDRLAMRGRPGSSALAPHHVASLAWAAAVIGPRHFLRSRPRVGLKVRRGVHASKLSSSKSSRRARGRARRQPQSLLCALLDWLYSQSELVLASLSTAQLVQLLWGLARLRKPVPKARAGIAPRESALPSRVRAFLLVSKTRAATGGPSTCSTRSSPRKKVGRTKKRSHSTPCKSGLACLPCPPPSWWRALEAAVLPNRQPPWQRPPSQAPIHPQQQPHFMPPAVSPSMPSRVFHPPSPPVTPPSYNGSVGPASEGGSGIDRSLCVGKNSSSNTNTSSSMPGLNFPSPGSLRPASPPPPLLTRMSAAELALLIWSLGGLHRPQATVLPRLRLLTSSPQQPHPSFLRSGQRLQLQQQQLQQQQQFFQQQQQQQQQQLGVAHKGACRKGMLPQTPQSWQTERDKRGPQPKEDQLG</sequence>
<feature type="compositionally biased region" description="Basic and acidic residues" evidence="1">
    <location>
        <begin position="476"/>
        <end position="489"/>
    </location>
</feature>
<dbReference type="AlphaFoldDB" id="A0A7S3VP48"/>
<feature type="compositionally biased region" description="Basic and acidic residues" evidence="1">
    <location>
        <begin position="886"/>
        <end position="901"/>
    </location>
</feature>
<organism evidence="2">
    <name type="scientific">Dunaliella tertiolecta</name>
    <name type="common">Green alga</name>
    <dbReference type="NCBI Taxonomy" id="3047"/>
    <lineage>
        <taxon>Eukaryota</taxon>
        <taxon>Viridiplantae</taxon>
        <taxon>Chlorophyta</taxon>
        <taxon>core chlorophytes</taxon>
        <taxon>Chlorophyceae</taxon>
        <taxon>CS clade</taxon>
        <taxon>Chlamydomonadales</taxon>
        <taxon>Dunaliellaceae</taxon>
        <taxon>Dunaliella</taxon>
    </lineage>
</organism>
<evidence type="ECO:0000256" key="1">
    <source>
        <dbReference type="SAM" id="MobiDB-lite"/>
    </source>
</evidence>
<feature type="compositionally biased region" description="Pro residues" evidence="1">
    <location>
        <begin position="66"/>
        <end position="77"/>
    </location>
</feature>
<feature type="region of interest" description="Disordered" evidence="1">
    <location>
        <begin position="687"/>
        <end position="787"/>
    </location>
</feature>
<proteinExistence type="predicted"/>
<feature type="compositionally biased region" description="Low complexity" evidence="1">
    <location>
        <begin position="757"/>
        <end position="767"/>
    </location>
</feature>
<feature type="compositionally biased region" description="Polar residues" evidence="1">
    <location>
        <begin position="112"/>
        <end position="123"/>
    </location>
</feature>
<feature type="region of interest" description="Disordered" evidence="1">
    <location>
        <begin position="634"/>
        <end position="663"/>
    </location>
</feature>
<feature type="compositionally biased region" description="Pro residues" evidence="1">
    <location>
        <begin position="687"/>
        <end position="697"/>
    </location>
</feature>
<accession>A0A7S3VP48</accession>
<dbReference type="EMBL" id="HBIP01021493">
    <property type="protein sequence ID" value="CAE0497764.1"/>
    <property type="molecule type" value="Transcribed_RNA"/>
</dbReference>
<name>A0A7S3VP48_DUNTE</name>
<feature type="compositionally biased region" description="Polar residues" evidence="1">
    <location>
        <begin position="293"/>
        <end position="306"/>
    </location>
</feature>